<dbReference type="InterPro" id="IPR025361">
    <property type="entry name" value="DUF4265"/>
</dbReference>
<protein>
    <recommendedName>
        <fullName evidence="3">DUF4265 domain-containing protein</fullName>
    </recommendedName>
</protein>
<proteinExistence type="predicted"/>
<evidence type="ECO:0000313" key="2">
    <source>
        <dbReference type="Proteomes" id="UP000199202"/>
    </source>
</evidence>
<evidence type="ECO:0008006" key="3">
    <source>
        <dbReference type="Google" id="ProtNLM"/>
    </source>
</evidence>
<accession>A0A1G9TVI7</accession>
<name>A0A1G9TVI7_9ACTN</name>
<sequence>MPGGPLGPSAQAAHEQFARFGLGGESFSAKLPLVAFTVPADADLRQIKALLTRGQADGWWHFEESCVTDAWRSA</sequence>
<dbReference type="Pfam" id="PF14085">
    <property type="entry name" value="DUF4265"/>
    <property type="match status" value="1"/>
</dbReference>
<dbReference type="STRING" id="633440.SAMN05421869_14610"/>
<reference evidence="1 2" key="1">
    <citation type="submission" date="2016-10" db="EMBL/GenBank/DDBJ databases">
        <authorList>
            <person name="de Groot N.N."/>
        </authorList>
    </citation>
    <scope>NUCLEOTIDE SEQUENCE [LARGE SCALE GENOMIC DNA]</scope>
    <source>
        <strain evidence="1 2">CGMCC 4.6533</strain>
    </source>
</reference>
<gene>
    <name evidence="1" type="ORF">SAMN05421869_14610</name>
</gene>
<organism evidence="1 2">
    <name type="scientific">Nonomuraea jiangxiensis</name>
    <dbReference type="NCBI Taxonomy" id="633440"/>
    <lineage>
        <taxon>Bacteria</taxon>
        <taxon>Bacillati</taxon>
        <taxon>Actinomycetota</taxon>
        <taxon>Actinomycetes</taxon>
        <taxon>Streptosporangiales</taxon>
        <taxon>Streptosporangiaceae</taxon>
        <taxon>Nonomuraea</taxon>
    </lineage>
</organism>
<dbReference type="AlphaFoldDB" id="A0A1G9TVI7"/>
<dbReference type="Proteomes" id="UP000199202">
    <property type="component" value="Unassembled WGS sequence"/>
</dbReference>
<keyword evidence="2" id="KW-1185">Reference proteome</keyword>
<dbReference type="EMBL" id="FNDJ01000046">
    <property type="protein sequence ID" value="SDM51255.1"/>
    <property type="molecule type" value="Genomic_DNA"/>
</dbReference>
<evidence type="ECO:0000313" key="1">
    <source>
        <dbReference type="EMBL" id="SDM51255.1"/>
    </source>
</evidence>